<dbReference type="OrthoDB" id="5381431at2"/>
<dbReference type="InterPro" id="IPR013784">
    <property type="entry name" value="Carb-bd-like_fold"/>
</dbReference>
<name>A0A540WW74_9BACT</name>
<dbReference type="Proteomes" id="UP000315369">
    <property type="component" value="Unassembled WGS sequence"/>
</dbReference>
<organism evidence="1 2">
    <name type="scientific">Myxococcus llanfairpwllgwyngyllgogerychwyrndrobwllllantysiliogogogochensis</name>
    <dbReference type="NCBI Taxonomy" id="2590453"/>
    <lineage>
        <taxon>Bacteria</taxon>
        <taxon>Pseudomonadati</taxon>
        <taxon>Myxococcota</taxon>
        <taxon>Myxococcia</taxon>
        <taxon>Myxococcales</taxon>
        <taxon>Cystobacterineae</taxon>
        <taxon>Myxococcaceae</taxon>
        <taxon>Myxococcus</taxon>
    </lineage>
</organism>
<protein>
    <submittedName>
        <fullName evidence="1">Carboxypeptidase regulatory-like domain-containing protein</fullName>
    </submittedName>
</protein>
<evidence type="ECO:0000313" key="2">
    <source>
        <dbReference type="Proteomes" id="UP000315369"/>
    </source>
</evidence>
<dbReference type="EMBL" id="VIFM01000107">
    <property type="protein sequence ID" value="TQF13249.1"/>
    <property type="molecule type" value="Genomic_DNA"/>
</dbReference>
<proteinExistence type="predicted"/>
<dbReference type="AlphaFoldDB" id="A0A540WW74"/>
<evidence type="ECO:0000313" key="1">
    <source>
        <dbReference type="EMBL" id="TQF13249.1"/>
    </source>
</evidence>
<dbReference type="RefSeq" id="WP_141645050.1">
    <property type="nucleotide sequence ID" value="NZ_VIFM01000107.1"/>
</dbReference>
<keyword evidence="1" id="KW-0378">Hydrolase</keyword>
<comment type="caution">
    <text evidence="1">The sequence shown here is derived from an EMBL/GenBank/DDBJ whole genome shotgun (WGS) entry which is preliminary data.</text>
</comment>
<keyword evidence="2" id="KW-1185">Reference proteome</keyword>
<gene>
    <name evidence="1" type="ORF">FJV41_24945</name>
</gene>
<keyword evidence="1" id="KW-0645">Protease</keyword>
<dbReference type="GO" id="GO:0030246">
    <property type="term" value="F:carbohydrate binding"/>
    <property type="evidence" value="ECO:0007669"/>
    <property type="project" value="InterPro"/>
</dbReference>
<dbReference type="SUPFAM" id="SSF49452">
    <property type="entry name" value="Starch-binding domain-like"/>
    <property type="match status" value="1"/>
</dbReference>
<dbReference type="GO" id="GO:0004180">
    <property type="term" value="F:carboxypeptidase activity"/>
    <property type="evidence" value="ECO:0007669"/>
    <property type="project" value="UniProtKB-KW"/>
</dbReference>
<keyword evidence="1" id="KW-0121">Carboxypeptidase</keyword>
<reference evidence="1 2" key="1">
    <citation type="submission" date="2019-06" db="EMBL/GenBank/DDBJ databases">
        <authorList>
            <person name="Livingstone P."/>
            <person name="Whitworth D."/>
        </authorList>
    </citation>
    <scope>NUCLEOTIDE SEQUENCE [LARGE SCALE GENOMIC DNA]</scope>
    <source>
        <strain evidence="1 2">AM401</strain>
    </source>
</reference>
<sequence length="227" mass="24549">MIDEVDLRLKSWAGRISGDAPVYLGVPDRDAVERGVCLYLLELGPAPPARGGRRVPLQISVCYLVTVGAESPELAHRLLGELVFAAMEEAEFEVDLTPVPASVWAGLRIPPRPGFRLRLPVRRERPQPVVHRVRFPIVTQAVPAEALLGCVVGPGDVPIPGALVELPGLSLATRTDDKGCFRFPRVPPVATLGRLEVRAKGELLALGPEALASEPQPLLIRLPLKED</sequence>
<accession>A0A540WW74</accession>